<reference evidence="1 2" key="1">
    <citation type="journal article" date="2022" name="Hortic Res">
        <title>A haplotype resolved chromosomal level avocado genome allows analysis of novel avocado genes.</title>
        <authorList>
            <person name="Nath O."/>
            <person name="Fletcher S.J."/>
            <person name="Hayward A."/>
            <person name="Shaw L.M."/>
            <person name="Masouleh A.K."/>
            <person name="Furtado A."/>
            <person name="Henry R.J."/>
            <person name="Mitter N."/>
        </authorList>
    </citation>
    <scope>NUCLEOTIDE SEQUENCE [LARGE SCALE GENOMIC DNA]</scope>
    <source>
        <strain evidence="2">cv. Hass</strain>
    </source>
</reference>
<sequence>MMVGSSCWAMNRKTQMKEMHGQKQEHPMQEWADGKTTGQEMNPLGYSESSPTNHHSIPIQQFGNWNNGPSHGAGGDGDNAGNDGGSTN</sequence>
<organism evidence="1 2">
    <name type="scientific">Persea americana</name>
    <name type="common">Avocado</name>
    <dbReference type="NCBI Taxonomy" id="3435"/>
    <lineage>
        <taxon>Eukaryota</taxon>
        <taxon>Viridiplantae</taxon>
        <taxon>Streptophyta</taxon>
        <taxon>Embryophyta</taxon>
        <taxon>Tracheophyta</taxon>
        <taxon>Spermatophyta</taxon>
        <taxon>Magnoliopsida</taxon>
        <taxon>Magnoliidae</taxon>
        <taxon>Laurales</taxon>
        <taxon>Lauraceae</taxon>
        <taxon>Persea</taxon>
    </lineage>
</organism>
<dbReference type="Proteomes" id="UP001234297">
    <property type="component" value="Chromosome 11"/>
</dbReference>
<evidence type="ECO:0000313" key="2">
    <source>
        <dbReference type="Proteomes" id="UP001234297"/>
    </source>
</evidence>
<protein>
    <submittedName>
        <fullName evidence="1">Uncharacterized protein</fullName>
    </submittedName>
</protein>
<name>A0ACC2KRD0_PERAE</name>
<gene>
    <name evidence="1" type="ORF">MRB53_032242</name>
</gene>
<evidence type="ECO:0000313" key="1">
    <source>
        <dbReference type="EMBL" id="KAJ8623712.1"/>
    </source>
</evidence>
<comment type="caution">
    <text evidence="1">The sequence shown here is derived from an EMBL/GenBank/DDBJ whole genome shotgun (WGS) entry which is preliminary data.</text>
</comment>
<proteinExistence type="predicted"/>
<accession>A0ACC2KRD0</accession>
<keyword evidence="2" id="KW-1185">Reference proteome</keyword>
<dbReference type="EMBL" id="CM056819">
    <property type="protein sequence ID" value="KAJ8623712.1"/>
    <property type="molecule type" value="Genomic_DNA"/>
</dbReference>